<organism evidence="2 3">
    <name type="scientific">Rotaria magnacalcarata</name>
    <dbReference type="NCBI Taxonomy" id="392030"/>
    <lineage>
        <taxon>Eukaryota</taxon>
        <taxon>Metazoa</taxon>
        <taxon>Spiralia</taxon>
        <taxon>Gnathifera</taxon>
        <taxon>Rotifera</taxon>
        <taxon>Eurotatoria</taxon>
        <taxon>Bdelloidea</taxon>
        <taxon>Philodinida</taxon>
        <taxon>Philodinidae</taxon>
        <taxon>Rotaria</taxon>
    </lineage>
</organism>
<evidence type="ECO:0000313" key="3">
    <source>
        <dbReference type="Proteomes" id="UP000663824"/>
    </source>
</evidence>
<reference evidence="2" key="1">
    <citation type="submission" date="2021-02" db="EMBL/GenBank/DDBJ databases">
        <authorList>
            <person name="Nowell W R."/>
        </authorList>
    </citation>
    <scope>NUCLEOTIDE SEQUENCE</scope>
</reference>
<dbReference type="PANTHER" id="PTHR46580">
    <property type="entry name" value="SENSOR KINASE-RELATED"/>
    <property type="match status" value="1"/>
</dbReference>
<evidence type="ECO:0000256" key="1">
    <source>
        <dbReference type="ARBA" id="ARBA00022729"/>
    </source>
</evidence>
<keyword evidence="1" id="KW-0732">Signal</keyword>
<name>A0A817AVS6_9BILA</name>
<dbReference type="EMBL" id="CAJNRE010021751">
    <property type="protein sequence ID" value="CAF2262576.1"/>
    <property type="molecule type" value="Genomic_DNA"/>
</dbReference>
<dbReference type="AlphaFoldDB" id="A0A817AVS6"/>
<protein>
    <recommendedName>
        <fullName evidence="4">VCBS repeat-containing protein</fullName>
    </recommendedName>
</protein>
<evidence type="ECO:0008006" key="4">
    <source>
        <dbReference type="Google" id="ProtNLM"/>
    </source>
</evidence>
<sequence length="199" mass="21482">MYGDRRVDLAVLHYSNSTVGISLAFGNVSFAQQIVILGSGNSHYLAVGDFNGDHRQDLATVMELLQHYKLLEHVGDLNHNNNLGLTSGNCGSGTISIFIGNGGGTFQSQMGYRFRGYSYSAAIVDINGDNTMDIIVTGSSSVYIGIYLDYGNGTFVWPVYFITSGYPEDLAISDFNNDGRLDVATSQFAGAVDISINVY</sequence>
<comment type="caution">
    <text evidence="2">The sequence shown here is derived from an EMBL/GenBank/DDBJ whole genome shotgun (WGS) entry which is preliminary data.</text>
</comment>
<dbReference type="Gene3D" id="2.130.10.130">
    <property type="entry name" value="Integrin alpha, N-terminal"/>
    <property type="match status" value="1"/>
</dbReference>
<gene>
    <name evidence="2" type="ORF">MBJ925_LOCUS38739</name>
</gene>
<dbReference type="InterPro" id="IPR028994">
    <property type="entry name" value="Integrin_alpha_N"/>
</dbReference>
<proteinExistence type="predicted"/>
<dbReference type="Pfam" id="PF13517">
    <property type="entry name" value="FG-GAP_3"/>
    <property type="match status" value="2"/>
</dbReference>
<accession>A0A817AVS6</accession>
<dbReference type="InterPro" id="IPR013517">
    <property type="entry name" value="FG-GAP"/>
</dbReference>
<evidence type="ECO:0000313" key="2">
    <source>
        <dbReference type="EMBL" id="CAF2262576.1"/>
    </source>
</evidence>
<dbReference type="SUPFAM" id="SSF69318">
    <property type="entry name" value="Integrin alpha N-terminal domain"/>
    <property type="match status" value="1"/>
</dbReference>
<dbReference type="Proteomes" id="UP000663824">
    <property type="component" value="Unassembled WGS sequence"/>
</dbReference>